<dbReference type="InterPro" id="IPR001387">
    <property type="entry name" value="Cro/C1-type_HTH"/>
</dbReference>
<dbReference type="GO" id="GO:0003677">
    <property type="term" value="F:DNA binding"/>
    <property type="evidence" value="ECO:0007669"/>
    <property type="project" value="InterPro"/>
</dbReference>
<evidence type="ECO:0000313" key="3">
    <source>
        <dbReference type="Proteomes" id="UP000185210"/>
    </source>
</evidence>
<reference evidence="2 3" key="1">
    <citation type="submission" date="2016-11" db="EMBL/GenBank/DDBJ databases">
        <authorList>
            <consortium name="Pathogen Informatics"/>
        </authorList>
    </citation>
    <scope>NUCLEOTIDE SEQUENCE [LARGE SCALE GENOMIC DNA]</scope>
    <source>
        <strain evidence="2 3">104</strain>
    </source>
</reference>
<dbReference type="EMBL" id="FSHM01000003">
    <property type="protein sequence ID" value="SIB00590.1"/>
    <property type="molecule type" value="Genomic_DNA"/>
</dbReference>
<dbReference type="RefSeq" id="WP_074245831.1">
    <property type="nucleotide sequence ID" value="NZ_FRYS01000001.1"/>
</dbReference>
<dbReference type="InterPro" id="IPR010982">
    <property type="entry name" value="Lambda_DNA-bd_dom_sf"/>
</dbReference>
<feature type="domain" description="HTH cro/C1-type" evidence="1">
    <location>
        <begin position="17"/>
        <end position="76"/>
    </location>
</feature>
<dbReference type="Gene3D" id="1.10.260.40">
    <property type="entry name" value="lambda repressor-like DNA-binding domains"/>
    <property type="match status" value="1"/>
</dbReference>
<proteinExistence type="predicted"/>
<organism evidence="2 3">
    <name type="scientific">Mycobacteroides abscessus subsp. abscessus</name>
    <dbReference type="NCBI Taxonomy" id="1185650"/>
    <lineage>
        <taxon>Bacteria</taxon>
        <taxon>Bacillati</taxon>
        <taxon>Actinomycetota</taxon>
        <taxon>Actinomycetes</taxon>
        <taxon>Mycobacteriales</taxon>
        <taxon>Mycobacteriaceae</taxon>
        <taxon>Mycobacteroides</taxon>
        <taxon>Mycobacteroides abscessus</taxon>
    </lineage>
</organism>
<dbReference type="CDD" id="cd00093">
    <property type="entry name" value="HTH_XRE"/>
    <property type="match status" value="1"/>
</dbReference>
<gene>
    <name evidence="2" type="ORF">SAMEA2070301_02686</name>
</gene>
<dbReference type="AlphaFoldDB" id="A0AB38CZP8"/>
<name>A0AB38CZP8_9MYCO</name>
<dbReference type="PROSITE" id="PS50943">
    <property type="entry name" value="HTH_CROC1"/>
    <property type="match status" value="1"/>
</dbReference>
<accession>A0AB38CZP8</accession>
<sequence length="144" mass="15941">MPPRRAGATTEAVAANIARLRATYKMSLKDLANDLAERGLSITPQSLFSLEKGGTAITVDQLTSVAAVFSVSPVSLLMPWTDDAWEPQVDLAGVPNEYPRVVHDWLVGDVPLEQPPMLEQQNPEVILAFRNRCRPPWMARAEKY</sequence>
<dbReference type="Proteomes" id="UP000185210">
    <property type="component" value="Unassembled WGS sequence"/>
</dbReference>
<evidence type="ECO:0000259" key="1">
    <source>
        <dbReference type="PROSITE" id="PS50943"/>
    </source>
</evidence>
<comment type="caution">
    <text evidence="2">The sequence shown here is derived from an EMBL/GenBank/DDBJ whole genome shotgun (WGS) entry which is preliminary data.</text>
</comment>
<evidence type="ECO:0000313" key="2">
    <source>
        <dbReference type="EMBL" id="SIB00590.1"/>
    </source>
</evidence>
<protein>
    <submittedName>
        <fullName evidence="2">DNA binding protein</fullName>
    </submittedName>
</protein>
<dbReference type="SUPFAM" id="SSF47413">
    <property type="entry name" value="lambda repressor-like DNA-binding domains"/>
    <property type="match status" value="1"/>
</dbReference>